<dbReference type="Proteomes" id="UP000310406">
    <property type="component" value="Unassembled WGS sequence"/>
</dbReference>
<dbReference type="AlphaFoldDB" id="A0A4S8RQ78"/>
<dbReference type="OrthoDB" id="981635at2"/>
<keyword evidence="2" id="KW-1185">Reference proteome</keyword>
<dbReference type="Pfam" id="PF08849">
    <property type="entry name" value="BrxA"/>
    <property type="match status" value="1"/>
</dbReference>
<dbReference type="EMBL" id="SNTZ01000001">
    <property type="protein sequence ID" value="THV60828.1"/>
    <property type="molecule type" value="Genomic_DNA"/>
</dbReference>
<protein>
    <submittedName>
        <fullName evidence="1">DUF1819 family protein</fullName>
    </submittedName>
</protein>
<reference evidence="1 2" key="1">
    <citation type="submission" date="2019-03" db="EMBL/GenBank/DDBJ databases">
        <title>Muricauda SCR12 sp.nov, a marine bacterium isolated from Pacific Ocean:the Okinawa trough.</title>
        <authorList>
            <person name="Liu L."/>
        </authorList>
    </citation>
    <scope>NUCLEOTIDE SEQUENCE [LARGE SCALE GENOMIC DNA]</scope>
    <source>
        <strain evidence="1 2">SCR12</strain>
    </source>
</reference>
<organism evidence="1 2">
    <name type="scientific">Flagellimonas alvinocaridis</name>
    <dbReference type="NCBI Taxonomy" id="2530200"/>
    <lineage>
        <taxon>Bacteria</taxon>
        <taxon>Pseudomonadati</taxon>
        <taxon>Bacteroidota</taxon>
        <taxon>Flavobacteriia</taxon>
        <taxon>Flavobacteriales</taxon>
        <taxon>Flavobacteriaceae</taxon>
        <taxon>Flagellimonas</taxon>
    </lineage>
</organism>
<dbReference type="InterPro" id="IPR014948">
    <property type="entry name" value="BrxA"/>
</dbReference>
<name>A0A4S8RQ78_9FLAO</name>
<dbReference type="Gene3D" id="1.10.3540.10">
    <property type="entry name" value="uncharacterized protein from magnetospirillum magneticum domain"/>
    <property type="match status" value="1"/>
</dbReference>
<gene>
    <name evidence="1" type="ORF">EZV76_00365</name>
</gene>
<sequence length="202" mass="23992">MVAPNTYKFSFTASSLRTRDLVKVIRYQDTKSDEELELILGNGKQSTGRRLLREMKGWSKSLTDRQRELLLHSSFKTQNEIAFIAVCKYFDFIRDFVIEVVREKYLVYDYVISDGDYYSFFSRKCEYHPEMESLTTVTRKKVRQVLFRMLEQAGLIDSVKSKTIQPQWIDFETRKVILEDNPEMFKIFLFGDVDIEIIKENK</sequence>
<comment type="caution">
    <text evidence="1">The sequence shown here is derived from an EMBL/GenBank/DDBJ whole genome shotgun (WGS) entry which is preliminary data.</text>
</comment>
<evidence type="ECO:0000313" key="1">
    <source>
        <dbReference type="EMBL" id="THV60828.1"/>
    </source>
</evidence>
<proteinExistence type="predicted"/>
<dbReference type="InterPro" id="IPR023137">
    <property type="entry name" value="BrxA_sf"/>
</dbReference>
<accession>A0A4S8RQ78</accession>
<dbReference type="RefSeq" id="WP_136564622.1">
    <property type="nucleotide sequence ID" value="NZ_SNTZ01000001.1"/>
</dbReference>
<evidence type="ECO:0000313" key="2">
    <source>
        <dbReference type="Proteomes" id="UP000310406"/>
    </source>
</evidence>